<keyword evidence="3 10" id="KW-0436">Ligase</keyword>
<dbReference type="FunFam" id="3.30.300.30:FF:000007">
    <property type="entry name" value="4-coumarate--CoA ligase 2"/>
    <property type="match status" value="1"/>
</dbReference>
<evidence type="ECO:0000313" key="10">
    <source>
        <dbReference type="EMBL" id="KMZ62337.1"/>
    </source>
</evidence>
<dbReference type="Pfam" id="PF13193">
    <property type="entry name" value="AMP-binding_C"/>
    <property type="match status" value="1"/>
</dbReference>
<keyword evidence="7" id="KW-0472">Membrane</keyword>
<feature type="transmembrane region" description="Helical" evidence="7">
    <location>
        <begin position="257"/>
        <end position="279"/>
    </location>
</feature>
<keyword evidence="11" id="KW-1185">Reference proteome</keyword>
<dbReference type="GO" id="GO:0005524">
    <property type="term" value="F:ATP binding"/>
    <property type="evidence" value="ECO:0007669"/>
    <property type="project" value="UniProtKB-KW"/>
</dbReference>
<dbReference type="InterPro" id="IPR000873">
    <property type="entry name" value="AMP-dep_synth/lig_dom"/>
</dbReference>
<dbReference type="InterPro" id="IPR025110">
    <property type="entry name" value="AMP-bd_C"/>
</dbReference>
<dbReference type="PROSITE" id="PS00455">
    <property type="entry name" value="AMP_BINDING"/>
    <property type="match status" value="1"/>
</dbReference>
<protein>
    <recommendedName>
        <fullName evidence="2">4-coumarate--CoA ligase</fullName>
        <ecNumber evidence="2">6.2.1.12</ecNumber>
    </recommendedName>
</protein>
<dbReference type="EC" id="6.2.1.12" evidence="2"/>
<keyword evidence="5" id="KW-0067">ATP-binding</keyword>
<evidence type="ECO:0000256" key="4">
    <source>
        <dbReference type="ARBA" id="ARBA00022741"/>
    </source>
</evidence>
<keyword evidence="7" id="KW-1133">Transmembrane helix</keyword>
<dbReference type="InterPro" id="IPR020845">
    <property type="entry name" value="AMP-binding_CS"/>
</dbReference>
<reference evidence="11" key="1">
    <citation type="journal article" date="2016" name="Nature">
        <title>The genome of the seagrass Zostera marina reveals angiosperm adaptation to the sea.</title>
        <authorList>
            <person name="Olsen J.L."/>
            <person name="Rouze P."/>
            <person name="Verhelst B."/>
            <person name="Lin Y.-C."/>
            <person name="Bayer T."/>
            <person name="Collen J."/>
            <person name="Dattolo E."/>
            <person name="De Paoli E."/>
            <person name="Dittami S."/>
            <person name="Maumus F."/>
            <person name="Michel G."/>
            <person name="Kersting A."/>
            <person name="Lauritano C."/>
            <person name="Lohaus R."/>
            <person name="Toepel M."/>
            <person name="Tonon T."/>
            <person name="Vanneste K."/>
            <person name="Amirebrahimi M."/>
            <person name="Brakel J."/>
            <person name="Bostroem C."/>
            <person name="Chovatia M."/>
            <person name="Grimwood J."/>
            <person name="Jenkins J.W."/>
            <person name="Jueterbock A."/>
            <person name="Mraz A."/>
            <person name="Stam W.T."/>
            <person name="Tice H."/>
            <person name="Bornberg-Bauer E."/>
            <person name="Green P.J."/>
            <person name="Pearson G.A."/>
            <person name="Procaccini G."/>
            <person name="Duarte C.M."/>
            <person name="Schmutz J."/>
            <person name="Reusch T.B.H."/>
            <person name="Van de Peer Y."/>
        </authorList>
    </citation>
    <scope>NUCLEOTIDE SEQUENCE [LARGE SCALE GENOMIC DNA]</scope>
    <source>
        <strain evidence="11">cv. Finnish</strain>
    </source>
</reference>
<dbReference type="PANTHER" id="PTHR24096:SF413">
    <property type="entry name" value="PEROXISOMAL OPC-8:0-COA LIGASE 1"/>
    <property type="match status" value="1"/>
</dbReference>
<evidence type="ECO:0000256" key="7">
    <source>
        <dbReference type="SAM" id="Phobius"/>
    </source>
</evidence>
<feature type="domain" description="AMP-binding enzyme C-terminal" evidence="9">
    <location>
        <begin position="471"/>
        <end position="546"/>
    </location>
</feature>
<dbReference type="Gene3D" id="3.40.50.12780">
    <property type="entry name" value="N-terminal domain of ligase-like"/>
    <property type="match status" value="1"/>
</dbReference>
<evidence type="ECO:0000256" key="3">
    <source>
        <dbReference type="ARBA" id="ARBA00022598"/>
    </source>
</evidence>
<dbReference type="SUPFAM" id="SSF56801">
    <property type="entry name" value="Acetyl-CoA synthetase-like"/>
    <property type="match status" value="1"/>
</dbReference>
<dbReference type="EMBL" id="LFYR01001368">
    <property type="protein sequence ID" value="KMZ62337.1"/>
    <property type="molecule type" value="Genomic_DNA"/>
</dbReference>
<feature type="domain" description="AMP-dependent synthetase/ligase" evidence="8">
    <location>
        <begin position="48"/>
        <end position="420"/>
    </location>
</feature>
<name>A0A0K9P263_ZOSMR</name>
<dbReference type="GO" id="GO:0016207">
    <property type="term" value="F:4-coumarate-CoA ligase activity"/>
    <property type="evidence" value="ECO:0007669"/>
    <property type="project" value="UniProtKB-EC"/>
</dbReference>
<evidence type="ECO:0000256" key="6">
    <source>
        <dbReference type="ARBA" id="ARBA00034252"/>
    </source>
</evidence>
<keyword evidence="7" id="KW-0812">Transmembrane</keyword>
<dbReference type="CDD" id="cd05904">
    <property type="entry name" value="4CL"/>
    <property type="match status" value="1"/>
</dbReference>
<evidence type="ECO:0000259" key="8">
    <source>
        <dbReference type="Pfam" id="PF00501"/>
    </source>
</evidence>
<dbReference type="FunFam" id="3.40.50.12780:FF:000003">
    <property type="entry name" value="Long-chain-fatty-acid--CoA ligase FadD"/>
    <property type="match status" value="1"/>
</dbReference>
<evidence type="ECO:0000259" key="9">
    <source>
        <dbReference type="Pfam" id="PF13193"/>
    </source>
</evidence>
<dbReference type="STRING" id="29655.A0A0K9P263"/>
<dbReference type="GO" id="GO:0016405">
    <property type="term" value="F:CoA-ligase activity"/>
    <property type="evidence" value="ECO:0000318"/>
    <property type="project" value="GO_Central"/>
</dbReference>
<proteinExistence type="inferred from homology"/>
<comment type="caution">
    <text evidence="10">The sequence shown here is derived from an EMBL/GenBank/DDBJ whole genome shotgun (WGS) entry which is preliminary data.</text>
</comment>
<dbReference type="OMA" id="IPINPIY"/>
<comment type="similarity">
    <text evidence="1">Belongs to the ATP-dependent AMP-binding enzyme family.</text>
</comment>
<dbReference type="Proteomes" id="UP000036987">
    <property type="component" value="Unassembled WGS sequence"/>
</dbReference>
<dbReference type="OrthoDB" id="10253869at2759"/>
<dbReference type="PANTHER" id="PTHR24096">
    <property type="entry name" value="LONG-CHAIN-FATTY-ACID--COA LIGASE"/>
    <property type="match status" value="1"/>
</dbReference>
<dbReference type="GO" id="GO:0106290">
    <property type="term" value="F:trans-cinnamate-CoA ligase activity"/>
    <property type="evidence" value="ECO:0007669"/>
    <property type="project" value="UniProtKB-ARBA"/>
</dbReference>
<sequence>MDRPATLDPKSGFCTETSIFHSKRAPISLPTTPNLDIFTFVSTRVAVSTSTNIALIDSLTGESLSYPQLWTSVASVASYLVDVHNIKKGDVVLILSPNSILFPVVSFAVMSIGAVLTTTNPLNTAGEISKQISDSKPSLAFTVSLLVPKLCAATSTFPVVLLDRAPPTHPRVVSSVFDIIKDGKGKIHRGLVKSSAVVTQNDTASLLYSSGTTGVSKGVIATHRNFIAMVEIVTRRFKLDTSLSSEKEIFICTVPMFHIYGLAAFATGLLATGATVVVVSKFEMGDLMSAIATYKATYFPLVPPILIAMIQHAGTIKKNHNLSSLKKVLSGGAPLSKEIIQGFTKEYPTVEILQGYGLTETTGMGSSTDSKEESERYGTAGLLSPNTEARIVDPDTFASLPVNKTGELWLRGSFVMKGYFGNPEATKATLDSNGWLRTGDLCYFDEDGYLFVVDRLKELIKYKGYQVPPAELEALLLTHPEITDAAVIPFPDLDAGQIPMAYVVRKKGSELMGEAIMEFVGKQVAPYKRIRRVAFVQDVPKNASGKILRKDLINLSISKL</sequence>
<organism evidence="10 11">
    <name type="scientific">Zostera marina</name>
    <name type="common">Eelgrass</name>
    <dbReference type="NCBI Taxonomy" id="29655"/>
    <lineage>
        <taxon>Eukaryota</taxon>
        <taxon>Viridiplantae</taxon>
        <taxon>Streptophyta</taxon>
        <taxon>Embryophyta</taxon>
        <taxon>Tracheophyta</taxon>
        <taxon>Spermatophyta</taxon>
        <taxon>Magnoliopsida</taxon>
        <taxon>Liliopsida</taxon>
        <taxon>Zosteraceae</taxon>
        <taxon>Zostera</taxon>
    </lineage>
</organism>
<dbReference type="GO" id="GO:0009698">
    <property type="term" value="P:phenylpropanoid metabolic process"/>
    <property type="evidence" value="ECO:0007669"/>
    <property type="project" value="UniProtKB-ARBA"/>
</dbReference>
<keyword evidence="4" id="KW-0547">Nucleotide-binding</keyword>
<dbReference type="Pfam" id="PF00501">
    <property type="entry name" value="AMP-binding"/>
    <property type="match status" value="1"/>
</dbReference>
<evidence type="ECO:0000313" key="11">
    <source>
        <dbReference type="Proteomes" id="UP000036987"/>
    </source>
</evidence>
<dbReference type="AlphaFoldDB" id="A0A0K9P263"/>
<accession>A0A0K9P263</accession>
<evidence type="ECO:0000256" key="2">
    <source>
        <dbReference type="ARBA" id="ARBA00012959"/>
    </source>
</evidence>
<dbReference type="Gene3D" id="3.30.300.30">
    <property type="match status" value="1"/>
</dbReference>
<dbReference type="InterPro" id="IPR045851">
    <property type="entry name" value="AMP-bd_C_sf"/>
</dbReference>
<dbReference type="GO" id="GO:0005777">
    <property type="term" value="C:peroxisome"/>
    <property type="evidence" value="ECO:0000318"/>
    <property type="project" value="GO_Central"/>
</dbReference>
<comment type="catalytic activity">
    <reaction evidence="6">
        <text>(E)-4-coumarate + ATP + CoA = (E)-4-coumaroyl-CoA + AMP + diphosphate</text>
        <dbReference type="Rhea" id="RHEA:19641"/>
        <dbReference type="ChEBI" id="CHEBI:12876"/>
        <dbReference type="ChEBI" id="CHEBI:30616"/>
        <dbReference type="ChEBI" id="CHEBI:33019"/>
        <dbReference type="ChEBI" id="CHEBI:57287"/>
        <dbReference type="ChEBI" id="CHEBI:85008"/>
        <dbReference type="ChEBI" id="CHEBI:456215"/>
        <dbReference type="EC" id="6.2.1.12"/>
    </reaction>
    <physiologicalReaction direction="left-to-right" evidence="6">
        <dbReference type="Rhea" id="RHEA:19642"/>
    </physiologicalReaction>
</comment>
<evidence type="ECO:0000256" key="1">
    <source>
        <dbReference type="ARBA" id="ARBA00006432"/>
    </source>
</evidence>
<dbReference type="InterPro" id="IPR042099">
    <property type="entry name" value="ANL_N_sf"/>
</dbReference>
<gene>
    <name evidence="10" type="ORF">ZOSMA_46G00040</name>
</gene>
<evidence type="ECO:0000256" key="5">
    <source>
        <dbReference type="ARBA" id="ARBA00022840"/>
    </source>
</evidence>